<dbReference type="EMBL" id="CAJNJA010024785">
    <property type="protein sequence ID" value="CAE7532121.1"/>
    <property type="molecule type" value="Genomic_DNA"/>
</dbReference>
<name>A0A812TQP1_9DINO</name>
<reference evidence="1" key="1">
    <citation type="submission" date="2021-02" db="EMBL/GenBank/DDBJ databases">
        <authorList>
            <person name="Dougan E. K."/>
            <person name="Rhodes N."/>
            <person name="Thang M."/>
            <person name="Chan C."/>
        </authorList>
    </citation>
    <scope>NUCLEOTIDE SEQUENCE</scope>
</reference>
<organism evidence="1 2">
    <name type="scientific">Symbiodinium necroappetens</name>
    <dbReference type="NCBI Taxonomy" id="1628268"/>
    <lineage>
        <taxon>Eukaryota</taxon>
        <taxon>Sar</taxon>
        <taxon>Alveolata</taxon>
        <taxon>Dinophyceae</taxon>
        <taxon>Suessiales</taxon>
        <taxon>Symbiodiniaceae</taxon>
        <taxon>Symbiodinium</taxon>
    </lineage>
</organism>
<accession>A0A812TQP1</accession>
<evidence type="ECO:0000313" key="1">
    <source>
        <dbReference type="EMBL" id="CAE7532121.1"/>
    </source>
</evidence>
<evidence type="ECO:0000313" key="2">
    <source>
        <dbReference type="Proteomes" id="UP000601435"/>
    </source>
</evidence>
<dbReference type="AlphaFoldDB" id="A0A812TQP1"/>
<gene>
    <name evidence="1" type="ORF">SNEC2469_LOCUS15294</name>
</gene>
<keyword evidence="2" id="KW-1185">Reference proteome</keyword>
<feature type="non-terminal residue" evidence="1">
    <location>
        <position position="1"/>
    </location>
</feature>
<dbReference type="Proteomes" id="UP000601435">
    <property type="component" value="Unassembled WGS sequence"/>
</dbReference>
<sequence>LVVSVSRSRYAQANKLYAFCFKLVCWALDRSGLLAQARRSMHSGHLDHCMYGGARPKSTRLLTNCPDMADLTARCDKGHSHVPWSACYSSSGWVFATHLEAAYPVCLAEAIASRFRAHAERNGAIFEPRPDMQQASLAVQGLQHRKAAALLSEFAYVTDVPRSQVDPAAMKVLTAPMIGIQTGGLQESAVLEAADATLQAIKTNLTTDARLLVLRQKIALTKIEILAKQLEVEEQALHRSKPDWMQEILRGKRILLFRHLLQQHGYDDMEVVDLLSDGSHLVGASPKPACFEARVRLAKMTPECLREAAPDLRAAIVANPRRVSSDEAAALKQVTEEECRAGFLSGPLATEEEVTRHLGTSQWLAVRRFLLQQGGKLRPIDDGHEAHLNDAYGSSIRLRLQDSNYFAAMAMAIAKMEKDLGVSIPWVAKCLDLSKAYKQFCVSERDRSLSVIAIFDEAGVPTWYVANSLSRKRLQFQSDKQGNPLLVHPADTAEATDFACGKLLDLLGIKFARTGGDSKGRPFDKVFEVLGLSVSVAELHQGSLVLANKPGRLERLVELFGQVKADGAITKHMGQVLVGLLRFAASDMHRLCDKALKFLGVSKPRVVCVSDRKDVVHVYTDGSLEGGLAGIGAVILDPSTGFQQVLQGQVPEALMHAWRHESGDHLICQIELFAMYCVKVLMPARLEGRRVVYWVDNEASRLALVKGQSKSPIMDRMLRALCDIEDGMRSYAWYSRVPSQSNIADSPSRGAGDEVANALGLKAAEKFPETIPVNGCSAESSPQTLVWYVSACG</sequence>
<protein>
    <submittedName>
        <fullName evidence="1">Uncharacterized protein</fullName>
    </submittedName>
</protein>
<proteinExistence type="predicted"/>
<comment type="caution">
    <text evidence="1">The sequence shown here is derived from an EMBL/GenBank/DDBJ whole genome shotgun (WGS) entry which is preliminary data.</text>
</comment>